<keyword evidence="1" id="KW-0614">Plasmid</keyword>
<sequence>MIESIKRGAIYEICVEILRTHMAAGKKALDDVCIAHLGAGRLDTDALEFAAAVAISKPTMDYDDLLSYALTLKEEKDIRNNLYTIVDKFEYRPAFYHYFIAQESHDSLMVRTFDRDAVTAARDMAIHGDLAAMRRLAKITAFKDEKTMIGQTLAHFPYDESLRTRLKLTNSATMSNFEFTSRMDKFFSQNAGLTVGSDGKETVSVYTAQEMMKLPDFDAKMAKNAGTVVSLFYRAVRASGSSESSQALEAVENVIITPLLKDPEQRIAMFFGQALNKDESWISDVMESSDGGRSYYLQMLIDFVARDKKQAMGVARAFVRLEPIEDLLALSPSDDALATLHQLTSNRVFLQQISPKGRDKAFGVDLGL</sequence>
<protein>
    <submittedName>
        <fullName evidence="1">Uncharacterized protein</fullName>
    </submittedName>
</protein>
<geneLocation type="plasmid" evidence="2">
    <name>pmppla107</name>
</geneLocation>
<dbReference type="Proteomes" id="UP000006426">
    <property type="component" value="Plasmid pmppla107"/>
</dbReference>
<gene>
    <name evidence="1" type="ORF">PLA107_031850</name>
</gene>
<organism evidence="1 2">
    <name type="scientific">Pseudomonas amygdali pv. lachrymans str. M301315</name>
    <dbReference type="NCBI Taxonomy" id="629260"/>
    <lineage>
        <taxon>Bacteria</taxon>
        <taxon>Pseudomonadati</taxon>
        <taxon>Pseudomonadota</taxon>
        <taxon>Gammaproteobacteria</taxon>
        <taxon>Pseudomonadales</taxon>
        <taxon>Pseudomonadaceae</taxon>
        <taxon>Pseudomonas</taxon>
        <taxon>Pseudomonas amygdali</taxon>
    </lineage>
</organism>
<evidence type="ECO:0000313" key="2">
    <source>
        <dbReference type="Proteomes" id="UP000006426"/>
    </source>
</evidence>
<dbReference type="EMBL" id="CP031226">
    <property type="protein sequence ID" value="AXH59820.1"/>
    <property type="molecule type" value="Genomic_DNA"/>
</dbReference>
<evidence type="ECO:0000313" key="1">
    <source>
        <dbReference type="EMBL" id="AXH59820.1"/>
    </source>
</evidence>
<proteinExistence type="predicted"/>
<dbReference type="AlphaFoldDB" id="A0AAD0PW44"/>
<name>A0AAD0PW44_PSEAV</name>
<accession>A0AAD0PW44</accession>
<reference evidence="1 2" key="1">
    <citation type="journal article" date="2011" name="PLoS Pathog.">
        <title>Dynamic evolution of pathogenicity revealed by sequencing and comparative genomics of 19 Pseudomonas syringae isolates.</title>
        <authorList>
            <person name="Baltrus D.A."/>
            <person name="Nishimura M.T."/>
            <person name="Romanchuk A."/>
            <person name="Chang J.H."/>
            <person name="Mukhtar M.S."/>
            <person name="Cherkis K."/>
            <person name="Roach J."/>
            <person name="Grant S.R."/>
            <person name="Jones C.D."/>
            <person name="Dangl J.L."/>
        </authorList>
    </citation>
    <scope>NUCLEOTIDE SEQUENCE [LARGE SCALE GENOMIC DNA]</scope>
    <source>
        <strain evidence="1 2">M301315</strain>
    </source>
</reference>